<evidence type="ECO:0000256" key="4">
    <source>
        <dbReference type="SAM" id="MobiDB-lite"/>
    </source>
</evidence>
<proteinExistence type="inferred from homology"/>
<evidence type="ECO:0000313" key="6">
    <source>
        <dbReference type="EMBL" id="GMN33513.1"/>
    </source>
</evidence>
<evidence type="ECO:0000256" key="2">
    <source>
        <dbReference type="ARBA" id="ARBA00022670"/>
    </source>
</evidence>
<dbReference type="InterPro" id="IPR003653">
    <property type="entry name" value="Peptidase_C48_C"/>
</dbReference>
<evidence type="ECO:0000259" key="5">
    <source>
        <dbReference type="PROSITE" id="PS50600"/>
    </source>
</evidence>
<comment type="caution">
    <text evidence="6">The sequence shown here is derived from an EMBL/GenBank/DDBJ whole genome shotgun (WGS) entry which is preliminary data.</text>
</comment>
<feature type="region of interest" description="Disordered" evidence="4">
    <location>
        <begin position="436"/>
        <end position="475"/>
    </location>
</feature>
<sequence>MSKDQQEEVSIQTQVGKPRRTNSSRFNADEEGKRRATLLKRVHVVRTRGERIQVSFDAKGQPIGKEGDELQSWIGVLAREHIPIWIADFKSADLEPRKEQVWLEVVTSFTVDESHKKQVLKSCGESAKCFRYDLYQAFVRDHIDDESVWQRPAKVVNNYPTISQDDWERFITYRRTGDFKRLSNQGIERRKKSKYGSTTGRDGYRKRDQEIFEKTGSYTDRHVIWRDTRIKPDGEYKNPSIKIIGDQIDELTQQETQGSFESVGTEDILTKSLGNPEHSGRLRGQSKFVKQAQYYNAMHVPRENPEVSFMKRQLAALERTVQELCAKHGINRETMAEEAAPETVDQHNSFKASCTLNEKDADAPDPAYMDCVPTDTVQGIPLGAGNVRVTISVPKLKRALLPIPTNEATYVGEAVGGFVAWPKKLVVIQSSLSQASRGLSQAPDPEAKGRKRIKKRAGRKKLQSQPEVQQQTEEEVPPTFDFDAIPIELRPLAYYAQSSLSDGSQISCPPQQFDEMPIYIGYEDVYDFITFKEISASSIMVYIRAGLDQRFVFISPFLVSPVQQNVDRVTYIRERADNIIRIITNIPRGRLVLMPYNSGQHWILAVINPWDDSVLYFNPLGNDPGEDFQQLITLALNDWKLLVGRGITKRRNCKTLIQTARCPIQQGNVQCGYFVLGFMREITLNVDGLALLQNKTSYNKADLNLWSLVSRSGSGYKTWVGVGFRDGGRDWILRQRSRSGFGTGVGVRFRDKGKVGFRDGVKIRFLDGGQGRFSGYRWGISGSGLGKGVGVGVGSQDCGRVSGQVPGWGSGSGFGMEVSVGFRVGVEVSFWDRVSGRGSGSGSGSGFEIGVGFRFQG</sequence>
<dbReference type="PANTHER" id="PTHR33018:SF34">
    <property type="entry name" value="OS02G0472350 PROTEIN"/>
    <property type="match status" value="1"/>
</dbReference>
<keyword evidence="2" id="KW-0645">Protease</keyword>
<dbReference type="PANTHER" id="PTHR33018">
    <property type="entry name" value="OS10G0338966 PROTEIN-RELATED"/>
    <property type="match status" value="1"/>
</dbReference>
<dbReference type="Pfam" id="PF26133">
    <property type="entry name" value="DUF8039"/>
    <property type="match status" value="1"/>
</dbReference>
<dbReference type="InterPro" id="IPR004252">
    <property type="entry name" value="Probable_transposase_24"/>
</dbReference>
<dbReference type="InterPro" id="IPR058352">
    <property type="entry name" value="DUF8039"/>
</dbReference>
<dbReference type="Pfam" id="PF03004">
    <property type="entry name" value="Transposase_24"/>
    <property type="match status" value="1"/>
</dbReference>
<feature type="domain" description="Ubiquitin-like protease family profile" evidence="5">
    <location>
        <begin position="485"/>
        <end position="682"/>
    </location>
</feature>
<dbReference type="PROSITE" id="PS50600">
    <property type="entry name" value="ULP_PROTEASE"/>
    <property type="match status" value="1"/>
</dbReference>
<dbReference type="EMBL" id="BTGU01002065">
    <property type="protein sequence ID" value="GMN33513.1"/>
    <property type="molecule type" value="Genomic_DNA"/>
</dbReference>
<accession>A0AA87ZC45</accession>
<protein>
    <recommendedName>
        <fullName evidence="5">Ubiquitin-like protease family profile domain-containing protein</fullName>
    </recommendedName>
</protein>
<dbReference type="Gene3D" id="3.40.395.10">
    <property type="entry name" value="Adenoviral Proteinase, Chain A"/>
    <property type="match status" value="1"/>
</dbReference>
<comment type="similarity">
    <text evidence="1">Belongs to the peptidase C48 family.</text>
</comment>
<evidence type="ECO:0000313" key="7">
    <source>
        <dbReference type="Proteomes" id="UP001187192"/>
    </source>
</evidence>
<dbReference type="GO" id="GO:0008234">
    <property type="term" value="F:cysteine-type peptidase activity"/>
    <property type="evidence" value="ECO:0007669"/>
    <property type="project" value="InterPro"/>
</dbReference>
<keyword evidence="7" id="KW-1185">Reference proteome</keyword>
<feature type="region of interest" description="Disordered" evidence="4">
    <location>
        <begin position="1"/>
        <end position="33"/>
    </location>
</feature>
<dbReference type="InterPro" id="IPR038765">
    <property type="entry name" value="Papain-like_cys_pep_sf"/>
</dbReference>
<dbReference type="GO" id="GO:0006508">
    <property type="term" value="P:proteolysis"/>
    <property type="evidence" value="ECO:0007669"/>
    <property type="project" value="UniProtKB-KW"/>
</dbReference>
<organism evidence="6 7">
    <name type="scientific">Ficus carica</name>
    <name type="common">Common fig</name>
    <dbReference type="NCBI Taxonomy" id="3494"/>
    <lineage>
        <taxon>Eukaryota</taxon>
        <taxon>Viridiplantae</taxon>
        <taxon>Streptophyta</taxon>
        <taxon>Embryophyta</taxon>
        <taxon>Tracheophyta</taxon>
        <taxon>Spermatophyta</taxon>
        <taxon>Magnoliopsida</taxon>
        <taxon>eudicotyledons</taxon>
        <taxon>Gunneridae</taxon>
        <taxon>Pentapetalae</taxon>
        <taxon>rosids</taxon>
        <taxon>fabids</taxon>
        <taxon>Rosales</taxon>
        <taxon>Moraceae</taxon>
        <taxon>Ficeae</taxon>
        <taxon>Ficus</taxon>
    </lineage>
</organism>
<evidence type="ECO:0000256" key="3">
    <source>
        <dbReference type="ARBA" id="ARBA00022801"/>
    </source>
</evidence>
<evidence type="ECO:0000256" key="1">
    <source>
        <dbReference type="ARBA" id="ARBA00005234"/>
    </source>
</evidence>
<reference evidence="6" key="1">
    <citation type="submission" date="2023-07" db="EMBL/GenBank/DDBJ databases">
        <title>draft genome sequence of fig (Ficus carica).</title>
        <authorList>
            <person name="Takahashi T."/>
            <person name="Nishimura K."/>
        </authorList>
    </citation>
    <scope>NUCLEOTIDE SEQUENCE</scope>
</reference>
<dbReference type="SUPFAM" id="SSF54001">
    <property type="entry name" value="Cysteine proteinases"/>
    <property type="match status" value="1"/>
</dbReference>
<feature type="compositionally biased region" description="Basic residues" evidence="4">
    <location>
        <begin position="449"/>
        <end position="462"/>
    </location>
</feature>
<name>A0AA87ZC45_FICCA</name>
<dbReference type="AlphaFoldDB" id="A0AA87ZC45"/>
<keyword evidence="3" id="KW-0378">Hydrolase</keyword>
<gene>
    <name evidence="6" type="ORF">TIFTF001_041905</name>
</gene>
<dbReference type="Pfam" id="PF02902">
    <property type="entry name" value="Peptidase_C48"/>
    <property type="match status" value="1"/>
</dbReference>
<dbReference type="Proteomes" id="UP001187192">
    <property type="component" value="Unassembled WGS sequence"/>
</dbReference>